<dbReference type="SUPFAM" id="SSF53474">
    <property type="entry name" value="alpha/beta-Hydrolases"/>
    <property type="match status" value="1"/>
</dbReference>
<evidence type="ECO:0000313" key="2">
    <source>
        <dbReference type="EMBL" id="PVE48092.1"/>
    </source>
</evidence>
<dbReference type="EMBL" id="QDDR01000003">
    <property type="protein sequence ID" value="PVE48092.1"/>
    <property type="molecule type" value="Genomic_DNA"/>
</dbReference>
<gene>
    <name evidence="2" type="ORF">DDE23_08115</name>
</gene>
<feature type="domain" description="Dienelactone hydrolase" evidence="1">
    <location>
        <begin position="15"/>
        <end position="220"/>
    </location>
</feature>
<dbReference type="RefSeq" id="WP_107751466.1">
    <property type="nucleotide sequence ID" value="NZ_QBKF01000004.1"/>
</dbReference>
<dbReference type="GO" id="GO:0016787">
    <property type="term" value="F:hydrolase activity"/>
    <property type="evidence" value="ECO:0007669"/>
    <property type="project" value="InterPro"/>
</dbReference>
<evidence type="ECO:0000259" key="1">
    <source>
        <dbReference type="Pfam" id="PF01738"/>
    </source>
</evidence>
<dbReference type="PANTHER" id="PTHR46623">
    <property type="entry name" value="CARBOXYMETHYLENEBUTENOLIDASE-RELATED"/>
    <property type="match status" value="1"/>
</dbReference>
<reference evidence="2 3" key="1">
    <citation type="journal article" date="2011" name="Syst. Appl. Microbiol.">
        <title>Defluviimonas denitrificans gen. nov., sp. nov., and Pararhodobacter aggregans gen. nov., sp. nov., non-phototrophic Rhodobacteraceae from the biofilter of a marine aquaculture.</title>
        <authorList>
            <person name="Foesel B.U."/>
            <person name="Drake H.L."/>
            <person name="Schramm A."/>
        </authorList>
    </citation>
    <scope>NUCLEOTIDE SEQUENCE [LARGE SCALE GENOMIC DNA]</scope>
    <source>
        <strain evidence="2 3">D1-19</strain>
    </source>
</reference>
<dbReference type="AlphaFoldDB" id="A0A2T7UTU7"/>
<proteinExistence type="predicted"/>
<dbReference type="PANTHER" id="PTHR46623:SF6">
    <property type="entry name" value="ALPHA_BETA-HYDROLASES SUPERFAMILY PROTEIN"/>
    <property type="match status" value="1"/>
</dbReference>
<dbReference type="InterPro" id="IPR002925">
    <property type="entry name" value="Dienelactn_hydro"/>
</dbReference>
<organism evidence="2 3">
    <name type="scientific">Pararhodobacter aggregans</name>
    <dbReference type="NCBI Taxonomy" id="404875"/>
    <lineage>
        <taxon>Bacteria</taxon>
        <taxon>Pseudomonadati</taxon>
        <taxon>Pseudomonadota</taxon>
        <taxon>Alphaproteobacteria</taxon>
        <taxon>Rhodobacterales</taxon>
        <taxon>Paracoccaceae</taxon>
        <taxon>Pararhodobacter</taxon>
    </lineage>
</organism>
<dbReference type="Gene3D" id="3.40.50.1820">
    <property type="entry name" value="alpha/beta hydrolase"/>
    <property type="match status" value="1"/>
</dbReference>
<dbReference type="InterPro" id="IPR029058">
    <property type="entry name" value="AB_hydrolase_fold"/>
</dbReference>
<name>A0A2T7UTU7_9RHOB</name>
<dbReference type="Proteomes" id="UP000244810">
    <property type="component" value="Unassembled WGS sequence"/>
</dbReference>
<comment type="caution">
    <text evidence="2">The sequence shown here is derived from an EMBL/GenBank/DDBJ whole genome shotgun (WGS) entry which is preliminary data.</text>
</comment>
<accession>A0A2T7UTU7</accession>
<dbReference type="OrthoDB" id="9771666at2"/>
<protein>
    <submittedName>
        <fullName evidence="2">Carboxymethylenebutenolidase</fullName>
    </submittedName>
</protein>
<sequence>MTDITLTAADGFELGAWLAEPAGTPRGGIVVVQEIFGVNSHIRSICDRLAEAGYRAVAPAVFDRIEPDFQTGYTPDEVARARGMIPLFDMGKCLLDVAAARDHLAGAGKTGIVGFCLGGSVAYAAASQLEGFAGASSFYGGMVNRLIAQLPRCPVQFHYGAEDTGIPPENYEAVRAAVPGAEFHVYEGAGHGFNCDQRASYDAASAALAWQRTLDFFGRTLG</sequence>
<dbReference type="Pfam" id="PF01738">
    <property type="entry name" value="DLH"/>
    <property type="match status" value="1"/>
</dbReference>
<evidence type="ECO:0000313" key="3">
    <source>
        <dbReference type="Proteomes" id="UP000244810"/>
    </source>
</evidence>
<dbReference type="InterPro" id="IPR051049">
    <property type="entry name" value="Dienelactone_hydrolase-like"/>
</dbReference>
<keyword evidence="3" id="KW-1185">Reference proteome</keyword>